<sequence length="84" mass="10110">MYERFKVFNTINSIHTKKERSAQLKKVKEAISELFFAGFNPYDKFKYSDQYIDDRYNTIRCFDDYLDFVKSVLKKTPTKFITIA</sequence>
<comment type="caution">
    <text evidence="1">The sequence shown here is derived from an EMBL/GenBank/DDBJ whole genome shotgun (WGS) entry which is preliminary data.</text>
</comment>
<accession>A0ABS7Z7V7</accession>
<gene>
    <name evidence="1" type="ORF">IPZ78_06400</name>
</gene>
<name>A0ABS7Z7V7_9SPHI</name>
<dbReference type="Proteomes" id="UP001165302">
    <property type="component" value="Unassembled WGS sequence"/>
</dbReference>
<proteinExistence type="predicted"/>
<protein>
    <submittedName>
        <fullName evidence="1">Uncharacterized protein</fullName>
    </submittedName>
</protein>
<organism evidence="1 2">
    <name type="scientific">Sphingobacterium bovistauri</name>
    <dbReference type="NCBI Taxonomy" id="2781959"/>
    <lineage>
        <taxon>Bacteria</taxon>
        <taxon>Pseudomonadati</taxon>
        <taxon>Bacteroidota</taxon>
        <taxon>Sphingobacteriia</taxon>
        <taxon>Sphingobacteriales</taxon>
        <taxon>Sphingobacteriaceae</taxon>
        <taxon>Sphingobacterium</taxon>
    </lineage>
</organism>
<evidence type="ECO:0000313" key="2">
    <source>
        <dbReference type="Proteomes" id="UP001165302"/>
    </source>
</evidence>
<dbReference type="RefSeq" id="WP_225552171.1">
    <property type="nucleotide sequence ID" value="NZ_JADEYP010000009.1"/>
</dbReference>
<reference evidence="1" key="1">
    <citation type="submission" date="2020-10" db="EMBL/GenBank/DDBJ databases">
        <authorList>
            <person name="Lu T."/>
            <person name="Wang Q."/>
            <person name="Han X."/>
        </authorList>
    </citation>
    <scope>NUCLEOTIDE SEQUENCE</scope>
    <source>
        <strain evidence="1">WQ 366</strain>
    </source>
</reference>
<dbReference type="EMBL" id="JADEYP010000009">
    <property type="protein sequence ID" value="MCA5004784.1"/>
    <property type="molecule type" value="Genomic_DNA"/>
</dbReference>
<evidence type="ECO:0000313" key="1">
    <source>
        <dbReference type="EMBL" id="MCA5004784.1"/>
    </source>
</evidence>
<keyword evidence="2" id="KW-1185">Reference proteome</keyword>